<evidence type="ECO:0008006" key="2">
    <source>
        <dbReference type="Google" id="ProtNLM"/>
    </source>
</evidence>
<proteinExistence type="predicted"/>
<comment type="caution">
    <text evidence="1">The sequence shown here is derived from an EMBL/GenBank/DDBJ whole genome shotgun (WGS) entry which is preliminary data.</text>
</comment>
<reference evidence="1" key="1">
    <citation type="journal article" date="2014" name="Front. Microbiol.">
        <title>High frequency of phylogenetically diverse reductive dehalogenase-homologous genes in deep subseafloor sedimentary metagenomes.</title>
        <authorList>
            <person name="Kawai M."/>
            <person name="Futagami T."/>
            <person name="Toyoda A."/>
            <person name="Takaki Y."/>
            <person name="Nishi S."/>
            <person name="Hori S."/>
            <person name="Arai W."/>
            <person name="Tsubouchi T."/>
            <person name="Morono Y."/>
            <person name="Uchiyama I."/>
            <person name="Ito T."/>
            <person name="Fujiyama A."/>
            <person name="Inagaki F."/>
            <person name="Takami H."/>
        </authorList>
    </citation>
    <scope>NUCLEOTIDE SEQUENCE</scope>
    <source>
        <strain evidence="1">Expedition CK06-06</strain>
    </source>
</reference>
<name>X0SV86_9ZZZZ</name>
<sequence>MAILYVDDGGSDTSPYDTRAKAANLLETALADAACVAGSTVYVKSDHVEANRVQNVILGSAHGVATNPITIISCDFAHEPPEAGDFETMTIGGGSIDTTDGAFDISLSGWDIWIGLEFIVGDDLNVALEASRDVRLINCKIIVDDLIVAGALNSSSVNKAAYFENVAVEQVTLGRISINASLFWRGGSYRFNGGSVDPNLFSFYSASGGDLIVEDVDIQDLNAGDYLVNDIVGAHTVLIKRCKIPAACNYMNTGPHYGGGKVRFHSVDDGNFIHKFYEWYFEGEIIEDIAVYRSATYDGTNEYSRANSGL</sequence>
<accession>X0SV86</accession>
<feature type="non-terminal residue" evidence="1">
    <location>
        <position position="310"/>
    </location>
</feature>
<dbReference type="AlphaFoldDB" id="X0SV86"/>
<evidence type="ECO:0000313" key="1">
    <source>
        <dbReference type="EMBL" id="GAF67720.1"/>
    </source>
</evidence>
<organism evidence="1">
    <name type="scientific">marine sediment metagenome</name>
    <dbReference type="NCBI Taxonomy" id="412755"/>
    <lineage>
        <taxon>unclassified sequences</taxon>
        <taxon>metagenomes</taxon>
        <taxon>ecological metagenomes</taxon>
    </lineage>
</organism>
<protein>
    <recommendedName>
        <fullName evidence="2">DUF1565 domain-containing protein</fullName>
    </recommendedName>
</protein>
<dbReference type="EMBL" id="BARS01005005">
    <property type="protein sequence ID" value="GAF67720.1"/>
    <property type="molecule type" value="Genomic_DNA"/>
</dbReference>
<gene>
    <name evidence="1" type="ORF">S01H1_09791</name>
</gene>